<dbReference type="Proteomes" id="UP001302573">
    <property type="component" value="Unassembled WGS sequence"/>
</dbReference>
<gene>
    <name evidence="1" type="ORF">VA602_00205</name>
</gene>
<evidence type="ECO:0000313" key="2">
    <source>
        <dbReference type="Proteomes" id="UP001302573"/>
    </source>
</evidence>
<proteinExistence type="predicted"/>
<dbReference type="EMBL" id="JAYFUI010000005">
    <property type="protein sequence ID" value="MEA5669763.1"/>
    <property type="molecule type" value="Genomic_DNA"/>
</dbReference>
<protein>
    <submittedName>
        <fullName evidence="1">IS110 family transposase</fullName>
    </submittedName>
</protein>
<organism evidence="1 2">
    <name type="scientific">Pseudomonas machongensis</name>
    <dbReference type="NCBI Taxonomy" id="3110229"/>
    <lineage>
        <taxon>Bacteria</taxon>
        <taxon>Pseudomonadati</taxon>
        <taxon>Pseudomonadota</taxon>
        <taxon>Gammaproteobacteria</taxon>
        <taxon>Pseudomonadales</taxon>
        <taxon>Pseudomonadaceae</taxon>
        <taxon>Pseudomonas</taxon>
    </lineage>
</organism>
<keyword evidence="2" id="KW-1185">Reference proteome</keyword>
<evidence type="ECO:0000313" key="1">
    <source>
        <dbReference type="EMBL" id="MEA5669763.1"/>
    </source>
</evidence>
<comment type="caution">
    <text evidence="1">The sequence shown here is derived from an EMBL/GenBank/DDBJ whole genome shotgun (WGS) entry which is preliminary data.</text>
</comment>
<feature type="non-terminal residue" evidence="1">
    <location>
        <position position="72"/>
    </location>
</feature>
<reference evidence="1 2" key="1">
    <citation type="submission" date="2023-12" db="EMBL/GenBank/DDBJ databases">
        <title>Pseudomonas machongensis sp. nov., isolated from wilted pepper plants (Capsicum annuum).</title>
        <authorList>
            <person name="Qiu M."/>
            <person name="Li Y."/>
            <person name="Liu Q."/>
            <person name="Zhang X."/>
            <person name="Huang Y."/>
            <person name="Guo R."/>
            <person name="Hu M."/>
            <person name="Zhou J."/>
            <person name="Zhou X."/>
        </authorList>
    </citation>
    <scope>NUCLEOTIDE SEQUENCE [LARGE SCALE GENOMIC DNA]</scope>
    <source>
        <strain evidence="1 2">MH2</strain>
    </source>
</reference>
<accession>A0ABU5V8T2</accession>
<sequence>MVSFVGIDVSSRTLDIAVRPQSLTINVTNDRAGFEVLEKSLRGLKVKRVLLEATGGYEREVLSFLQSAGYKV</sequence>
<name>A0ABU5V8T2_9PSED</name>